<comment type="subcellular location">
    <subcellularLocation>
        <location evidence="1">Membrane</location>
        <topology evidence="1">Multi-pass membrane protein</topology>
    </subcellularLocation>
</comment>
<feature type="transmembrane region" description="Helical" evidence="6">
    <location>
        <begin position="88"/>
        <end position="112"/>
    </location>
</feature>
<evidence type="ECO:0000256" key="3">
    <source>
        <dbReference type="ARBA" id="ARBA00022692"/>
    </source>
</evidence>
<feature type="transmembrane region" description="Helical" evidence="6">
    <location>
        <begin position="149"/>
        <end position="171"/>
    </location>
</feature>
<accession>U5QKW8</accession>
<dbReference type="SUPFAM" id="SSF103481">
    <property type="entry name" value="Multidrug resistance efflux transporter EmrE"/>
    <property type="match status" value="2"/>
</dbReference>
<sequence>MLSASPGPWFKVPGQLFLWIAVIIFAASGAVTRKLTELGAQHLVAGHNPISLCNLLFVGNLCALLVLVPLYRKQLTPATFRQLSRSDWLGMIAVAVLAGALAPAFFLMALSITMVNNVTLVSRLEPLLTLVLSTWLLRERTSVWEGAGAVVSFAGVIATIALQSGAAGGMAAYSLGSAAQGELLTAIAAVALAVANIVSRARLGRVPVGTFSVVRTSLGTVIFFCLALILYGSRHFGEAFSPFLWQWMLLYGTLIVVVGQSLWLLGLKRAGASEAALVEAFNPVAAVLAAYLILGEVPTLAQYLGGGIILAGIALSLIGVYRKSGPSDPMIEAREKAGTGSGFRGM</sequence>
<protein>
    <recommendedName>
        <fullName evidence="7">EamA domain-containing protein</fullName>
    </recommendedName>
</protein>
<feature type="transmembrane region" description="Helical" evidence="6">
    <location>
        <begin position="183"/>
        <end position="201"/>
    </location>
</feature>
<evidence type="ECO:0000256" key="4">
    <source>
        <dbReference type="ARBA" id="ARBA00022989"/>
    </source>
</evidence>
<dbReference type="PATRIC" id="fig|1183438.3.peg.3215"/>
<dbReference type="HOGENOM" id="CLU_067329_0_0_3"/>
<evidence type="ECO:0000259" key="7">
    <source>
        <dbReference type="Pfam" id="PF00892"/>
    </source>
</evidence>
<evidence type="ECO:0000256" key="1">
    <source>
        <dbReference type="ARBA" id="ARBA00004141"/>
    </source>
</evidence>
<feature type="domain" description="EamA" evidence="7">
    <location>
        <begin position="181"/>
        <end position="317"/>
    </location>
</feature>
<evidence type="ECO:0000313" key="9">
    <source>
        <dbReference type="Proteomes" id="UP000017396"/>
    </source>
</evidence>
<feature type="transmembrane region" description="Helical" evidence="6">
    <location>
        <begin position="213"/>
        <end position="232"/>
    </location>
</feature>
<feature type="transmembrane region" description="Helical" evidence="6">
    <location>
        <begin position="244"/>
        <end position="265"/>
    </location>
</feature>
<name>U5QKW8_GLOK1</name>
<organism evidence="8 9">
    <name type="scientific">Gloeobacter kilaueensis (strain ATCC BAA-2537 / CCAP 1431/1 / ULC 316 / JS1)</name>
    <dbReference type="NCBI Taxonomy" id="1183438"/>
    <lineage>
        <taxon>Bacteria</taxon>
        <taxon>Bacillati</taxon>
        <taxon>Cyanobacteriota</taxon>
        <taxon>Cyanophyceae</taxon>
        <taxon>Gloeobacterales</taxon>
        <taxon>Gloeobacteraceae</taxon>
        <taxon>Gloeobacter</taxon>
    </lineage>
</organism>
<comment type="similarity">
    <text evidence="2">Belongs to the EamA transporter family.</text>
</comment>
<dbReference type="InterPro" id="IPR037185">
    <property type="entry name" value="EmrE-like"/>
</dbReference>
<gene>
    <name evidence="8" type="ORF">GKIL_3272</name>
</gene>
<dbReference type="Pfam" id="PF00892">
    <property type="entry name" value="EamA"/>
    <property type="match status" value="2"/>
</dbReference>
<keyword evidence="5 6" id="KW-0472">Membrane</keyword>
<dbReference type="Gene3D" id="1.10.3730.20">
    <property type="match status" value="1"/>
</dbReference>
<dbReference type="InterPro" id="IPR000620">
    <property type="entry name" value="EamA_dom"/>
</dbReference>
<proteinExistence type="inferred from homology"/>
<keyword evidence="4 6" id="KW-1133">Transmembrane helix</keyword>
<dbReference type="PANTHER" id="PTHR22911">
    <property type="entry name" value="ACYL-MALONYL CONDENSING ENZYME-RELATED"/>
    <property type="match status" value="1"/>
</dbReference>
<keyword evidence="3 6" id="KW-0812">Transmembrane</keyword>
<dbReference type="OrthoDB" id="505666at2"/>
<evidence type="ECO:0000256" key="5">
    <source>
        <dbReference type="ARBA" id="ARBA00023136"/>
    </source>
</evidence>
<feature type="transmembrane region" description="Helical" evidence="6">
    <location>
        <begin position="300"/>
        <end position="321"/>
    </location>
</feature>
<dbReference type="GO" id="GO:0016020">
    <property type="term" value="C:membrane"/>
    <property type="evidence" value="ECO:0007669"/>
    <property type="project" value="UniProtKB-SubCell"/>
</dbReference>
<dbReference type="PANTHER" id="PTHR22911:SF6">
    <property type="entry name" value="SOLUTE CARRIER FAMILY 35 MEMBER G1"/>
    <property type="match status" value="1"/>
</dbReference>
<dbReference type="RefSeq" id="WP_023174803.1">
    <property type="nucleotide sequence ID" value="NC_022600.1"/>
</dbReference>
<dbReference type="Proteomes" id="UP000017396">
    <property type="component" value="Chromosome"/>
</dbReference>
<evidence type="ECO:0000256" key="6">
    <source>
        <dbReference type="SAM" id="Phobius"/>
    </source>
</evidence>
<dbReference type="KEGG" id="glj:GKIL_3272"/>
<feature type="domain" description="EamA" evidence="7">
    <location>
        <begin position="14"/>
        <end position="159"/>
    </location>
</feature>
<dbReference type="AlphaFoldDB" id="U5QKW8"/>
<reference evidence="8 9" key="1">
    <citation type="journal article" date="2013" name="PLoS ONE">
        <title>Cultivation and Complete Genome Sequencing of Gloeobacter kilaueensis sp. nov., from a Lava Cave in Kilauea Caldera, Hawai'i.</title>
        <authorList>
            <person name="Saw J.H."/>
            <person name="Schatz M."/>
            <person name="Brown M.V."/>
            <person name="Kunkel D.D."/>
            <person name="Foster J.S."/>
            <person name="Shick H."/>
            <person name="Christensen S."/>
            <person name="Hou S."/>
            <person name="Wan X."/>
            <person name="Donachie S.P."/>
        </authorList>
    </citation>
    <scope>NUCLEOTIDE SEQUENCE [LARGE SCALE GENOMIC DNA]</scope>
    <source>
        <strain evidence="9">JS</strain>
    </source>
</reference>
<evidence type="ECO:0000256" key="2">
    <source>
        <dbReference type="ARBA" id="ARBA00007362"/>
    </source>
</evidence>
<dbReference type="eggNOG" id="COG0697">
    <property type="taxonomic scope" value="Bacteria"/>
</dbReference>
<keyword evidence="9" id="KW-1185">Reference proteome</keyword>
<dbReference type="STRING" id="1183438.GKIL_3272"/>
<feature type="transmembrane region" description="Helical" evidence="6">
    <location>
        <begin position="277"/>
        <end position="294"/>
    </location>
</feature>
<dbReference type="EMBL" id="CP003587">
    <property type="protein sequence ID" value="AGY59518.1"/>
    <property type="molecule type" value="Genomic_DNA"/>
</dbReference>
<evidence type="ECO:0000313" key="8">
    <source>
        <dbReference type="EMBL" id="AGY59518.1"/>
    </source>
</evidence>
<feature type="transmembrane region" description="Helical" evidence="6">
    <location>
        <begin position="48"/>
        <end position="68"/>
    </location>
</feature>